<feature type="compositionally biased region" description="Basic and acidic residues" evidence="1">
    <location>
        <begin position="17"/>
        <end position="28"/>
    </location>
</feature>
<feature type="region of interest" description="Disordered" evidence="1">
    <location>
        <begin position="121"/>
        <end position="146"/>
    </location>
</feature>
<gene>
    <name evidence="2" type="ORF">M0813_11964</name>
</gene>
<proteinExistence type="predicted"/>
<accession>A0ABQ8ZDD0</accession>
<evidence type="ECO:0000256" key="1">
    <source>
        <dbReference type="SAM" id="MobiDB-lite"/>
    </source>
</evidence>
<comment type="caution">
    <text evidence="2">The sequence shown here is derived from an EMBL/GenBank/DDBJ whole genome shotgun (WGS) entry which is preliminary data.</text>
</comment>
<sequence length="146" mass="16683">MINTYNEQKVKKNKNSQKKEKVIEKNEMQIEMNNENEDNSDSEKEEENTDSGLSAVGGFLADNFAENNKGTVEKINKLSWMKNQSTEIVTNIPENNDLNILENESNILKNTDEEVNFETNNTKNFFDSSSDDDEIPDIIDQPPDSD</sequence>
<reference evidence="2" key="1">
    <citation type="submission" date="2022-08" db="EMBL/GenBank/DDBJ databases">
        <title>Novel sulfate-reducing endosymbionts in the free-living metamonad Anaeramoeba.</title>
        <authorList>
            <person name="Jerlstrom-Hultqvist J."/>
            <person name="Cepicka I."/>
            <person name="Gallot-Lavallee L."/>
            <person name="Salas-Leiva D."/>
            <person name="Curtis B.A."/>
            <person name="Zahonova K."/>
            <person name="Pipaliya S."/>
            <person name="Dacks J."/>
            <person name="Roger A.J."/>
        </authorList>
    </citation>
    <scope>NUCLEOTIDE SEQUENCE</scope>
    <source>
        <strain evidence="2">Schooner1</strain>
    </source>
</reference>
<protein>
    <submittedName>
        <fullName evidence="2">Uncharacterized protein</fullName>
    </submittedName>
</protein>
<feature type="region of interest" description="Disordered" evidence="1">
    <location>
        <begin position="1"/>
        <end position="56"/>
    </location>
</feature>
<name>A0ABQ8ZDD0_9EUKA</name>
<dbReference type="Proteomes" id="UP001150062">
    <property type="component" value="Unassembled WGS sequence"/>
</dbReference>
<feature type="compositionally biased region" description="Acidic residues" evidence="1">
    <location>
        <begin position="34"/>
        <end position="49"/>
    </location>
</feature>
<organism evidence="2 3">
    <name type="scientific">Anaeramoeba flamelloides</name>
    <dbReference type="NCBI Taxonomy" id="1746091"/>
    <lineage>
        <taxon>Eukaryota</taxon>
        <taxon>Metamonada</taxon>
        <taxon>Anaeramoebidae</taxon>
        <taxon>Anaeramoeba</taxon>
    </lineage>
</organism>
<dbReference type="EMBL" id="JAOAOG010000016">
    <property type="protein sequence ID" value="KAJ6254914.1"/>
    <property type="molecule type" value="Genomic_DNA"/>
</dbReference>
<feature type="compositionally biased region" description="Acidic residues" evidence="1">
    <location>
        <begin position="129"/>
        <end position="146"/>
    </location>
</feature>
<evidence type="ECO:0000313" key="3">
    <source>
        <dbReference type="Proteomes" id="UP001150062"/>
    </source>
</evidence>
<evidence type="ECO:0000313" key="2">
    <source>
        <dbReference type="EMBL" id="KAJ6254914.1"/>
    </source>
</evidence>
<keyword evidence="3" id="KW-1185">Reference proteome</keyword>